<evidence type="ECO:0000313" key="1">
    <source>
        <dbReference type="EMBL" id="QKS54610.1"/>
    </source>
</evidence>
<proteinExistence type="predicted"/>
<reference evidence="1 2" key="1">
    <citation type="submission" date="2020-06" db="EMBL/GenBank/DDBJ databases">
        <title>Complete genome of Azosprillum oryzae KACC14407.</title>
        <authorList>
            <person name="Kim M."/>
            <person name="Park Y.-J."/>
            <person name="Shin J.-H."/>
        </authorList>
    </citation>
    <scope>NUCLEOTIDE SEQUENCE [LARGE SCALE GENOMIC DNA]</scope>
    <source>
        <strain evidence="1 2">KACC 14407</strain>
        <plasmid evidence="1 2">unnamed7</plasmid>
    </source>
</reference>
<accession>A0A6N1ASW7</accession>
<evidence type="ECO:0000313" key="2">
    <source>
        <dbReference type="Proteomes" id="UP000509702"/>
    </source>
</evidence>
<dbReference type="RefSeq" id="WP_146203841.1">
    <property type="nucleotide sequence ID" value="NZ_BSOV01000001.1"/>
</dbReference>
<protein>
    <submittedName>
        <fullName evidence="1">Uncharacterized protein</fullName>
    </submittedName>
</protein>
<name>A0A6N1ASW7_9PROT</name>
<dbReference type="AlphaFoldDB" id="A0A6N1ASW7"/>
<sequence>MDAMTMRNSKVPFPSLAEIEQNVIHCPAEWVRDHTPVTVATIDGPAHPRVVFGHGPMGVCLHEIAGETWWLVFWRDNGRLLSCWEDIHQAQTFADTLMRVPYIDEMLAGIDSPSGNLHPWLIGLKTAVIQLSLNGAAALDPTTNRPAQHFENRHCT</sequence>
<dbReference type="KEGG" id="aoz:HUE56_29330"/>
<keyword evidence="1" id="KW-0614">Plasmid</keyword>
<gene>
    <name evidence="1" type="ORF">HUE56_29330</name>
</gene>
<organism evidence="1 2">
    <name type="scientific">Azospirillum oryzae</name>
    <dbReference type="NCBI Taxonomy" id="286727"/>
    <lineage>
        <taxon>Bacteria</taxon>
        <taxon>Pseudomonadati</taxon>
        <taxon>Pseudomonadota</taxon>
        <taxon>Alphaproteobacteria</taxon>
        <taxon>Rhodospirillales</taxon>
        <taxon>Azospirillaceae</taxon>
        <taxon>Azospirillum</taxon>
    </lineage>
</organism>
<keyword evidence="2" id="KW-1185">Reference proteome</keyword>
<dbReference type="EMBL" id="CP054622">
    <property type="protein sequence ID" value="QKS54610.1"/>
    <property type="molecule type" value="Genomic_DNA"/>
</dbReference>
<geneLocation type="plasmid" evidence="1 2">
    <name>unnamed7</name>
</geneLocation>
<dbReference type="Proteomes" id="UP000509702">
    <property type="component" value="Plasmid unnamed7"/>
</dbReference>